<dbReference type="InParanoid" id="A0A2R5GEE8"/>
<keyword evidence="1" id="KW-0175">Coiled coil</keyword>
<feature type="coiled-coil region" evidence="1">
    <location>
        <begin position="5"/>
        <end position="32"/>
    </location>
</feature>
<accession>A0A2R5GEE8</accession>
<feature type="compositionally biased region" description="Acidic residues" evidence="2">
    <location>
        <begin position="200"/>
        <end position="219"/>
    </location>
</feature>
<evidence type="ECO:0000256" key="1">
    <source>
        <dbReference type="SAM" id="Coils"/>
    </source>
</evidence>
<sequence length="219" mass="25100">MTAREQELEQRAEAAERRAAQLERRITELRREALLPCQVCQDAGSDASRRVSAEQWELLVDTLLLVEPIWERSKETRVECIRPNRENLDLDPVALVKKSSALIAELQDNLERCERLREAANEADSSLFSLFPFSAGTFKRAATFDLERMQATPARLSSADATTSAWQRHQQQPQQQQPSQQRLEESVSKRHDQDHNQEVLMDDFLNESELEADAAEVEL</sequence>
<comment type="caution">
    <text evidence="3">The sequence shown here is derived from an EMBL/GenBank/DDBJ whole genome shotgun (WGS) entry which is preliminary data.</text>
</comment>
<keyword evidence="4" id="KW-1185">Reference proteome</keyword>
<feature type="coiled-coil region" evidence="1">
    <location>
        <begin position="96"/>
        <end position="123"/>
    </location>
</feature>
<reference evidence="3 4" key="1">
    <citation type="submission" date="2017-12" db="EMBL/GenBank/DDBJ databases">
        <title>Sequencing, de novo assembly and annotation of complete genome of a new Thraustochytrid species, strain FCC1311.</title>
        <authorList>
            <person name="Sedici K."/>
            <person name="Godart F."/>
            <person name="Aiese Cigliano R."/>
            <person name="Sanseverino W."/>
            <person name="Barakat M."/>
            <person name="Ortet P."/>
            <person name="Marechal E."/>
            <person name="Cagnac O."/>
            <person name="Amato A."/>
        </authorList>
    </citation>
    <scope>NUCLEOTIDE SEQUENCE [LARGE SCALE GENOMIC DNA]</scope>
</reference>
<gene>
    <name evidence="3" type="ORF">FCC1311_055182</name>
</gene>
<feature type="region of interest" description="Disordered" evidence="2">
    <location>
        <begin position="153"/>
        <end position="219"/>
    </location>
</feature>
<dbReference type="AlphaFoldDB" id="A0A2R5GEE8"/>
<proteinExistence type="predicted"/>
<protein>
    <submittedName>
        <fullName evidence="3">Uncharacterized protein</fullName>
    </submittedName>
</protein>
<organism evidence="3 4">
    <name type="scientific">Hondaea fermentalgiana</name>
    <dbReference type="NCBI Taxonomy" id="2315210"/>
    <lineage>
        <taxon>Eukaryota</taxon>
        <taxon>Sar</taxon>
        <taxon>Stramenopiles</taxon>
        <taxon>Bigyra</taxon>
        <taxon>Labyrinthulomycetes</taxon>
        <taxon>Thraustochytrida</taxon>
        <taxon>Thraustochytriidae</taxon>
        <taxon>Hondaea</taxon>
    </lineage>
</organism>
<feature type="compositionally biased region" description="Low complexity" evidence="2">
    <location>
        <begin position="167"/>
        <end position="181"/>
    </location>
</feature>
<evidence type="ECO:0000313" key="4">
    <source>
        <dbReference type="Proteomes" id="UP000241890"/>
    </source>
</evidence>
<evidence type="ECO:0000313" key="3">
    <source>
        <dbReference type="EMBL" id="GBG29296.1"/>
    </source>
</evidence>
<feature type="compositionally biased region" description="Basic and acidic residues" evidence="2">
    <location>
        <begin position="182"/>
        <end position="197"/>
    </location>
</feature>
<dbReference type="Proteomes" id="UP000241890">
    <property type="component" value="Unassembled WGS sequence"/>
</dbReference>
<dbReference type="EMBL" id="BEYU01000055">
    <property type="protein sequence ID" value="GBG29296.1"/>
    <property type="molecule type" value="Genomic_DNA"/>
</dbReference>
<evidence type="ECO:0000256" key="2">
    <source>
        <dbReference type="SAM" id="MobiDB-lite"/>
    </source>
</evidence>
<name>A0A2R5GEE8_9STRA</name>